<evidence type="ECO:0000256" key="2">
    <source>
        <dbReference type="ARBA" id="ARBA00022723"/>
    </source>
</evidence>
<evidence type="ECO:0000256" key="1">
    <source>
        <dbReference type="ARBA" id="ARBA00022617"/>
    </source>
</evidence>
<keyword evidence="3 4" id="KW-0408">Iron</keyword>
<name>A0A356LAM8_9BURK</name>
<keyword evidence="1 4" id="KW-0349">Heme</keyword>
<dbReference type="Gene3D" id="1.10.760.10">
    <property type="entry name" value="Cytochrome c-like domain"/>
    <property type="match status" value="2"/>
</dbReference>
<dbReference type="SUPFAM" id="SSF46626">
    <property type="entry name" value="Cytochrome c"/>
    <property type="match status" value="2"/>
</dbReference>
<protein>
    <submittedName>
        <fullName evidence="6">Cytochrome C</fullName>
    </submittedName>
</protein>
<dbReference type="GO" id="GO:0020037">
    <property type="term" value="F:heme binding"/>
    <property type="evidence" value="ECO:0007669"/>
    <property type="project" value="InterPro"/>
</dbReference>
<dbReference type="PANTHER" id="PTHR35008:SF4">
    <property type="entry name" value="BLL4482 PROTEIN"/>
    <property type="match status" value="1"/>
</dbReference>
<reference evidence="6 7" key="1">
    <citation type="journal article" date="2018" name="Nat. Biotechnol.">
        <title>A standardized bacterial taxonomy based on genome phylogeny substantially revises the tree of life.</title>
        <authorList>
            <person name="Parks D.H."/>
            <person name="Chuvochina M."/>
            <person name="Waite D.W."/>
            <person name="Rinke C."/>
            <person name="Skarshewski A."/>
            <person name="Chaumeil P.A."/>
            <person name="Hugenholtz P."/>
        </authorList>
    </citation>
    <scope>NUCLEOTIDE SEQUENCE [LARGE SCALE GENOMIC DNA]</scope>
    <source>
        <strain evidence="6">UBA10707</strain>
    </source>
</reference>
<dbReference type="GO" id="GO:0009055">
    <property type="term" value="F:electron transfer activity"/>
    <property type="evidence" value="ECO:0007669"/>
    <property type="project" value="InterPro"/>
</dbReference>
<sequence length="289" mass="31966">MYATEIPASPQATELDTLTGTPQRYSVKDKDGRTLPDYIVPDDQSILNEQNADEILYGKRLLNETNRLLPDYVKSQMACNSCHIAQGKVPLGAPFINTYNAFPQPNPRAGRVFSLADRINGCMQRSMNGKPLAEDSKEMKAMIAYMKWLAQGLPHGAKVDIRNAGRIDMTLKPDPLRGAEIYRQYCASCHGDNGEGKRDSAGNIAFPPLWGDESFNIGAGMARTYKAAAFVKYNMPMSVHTGGLWGAGNVLTDQQAIDVAEYFTHQDRPDFAGKVNDWPNGKKPKDARY</sequence>
<dbReference type="Pfam" id="PF21342">
    <property type="entry name" value="SoxA-TsdA_cyt-c"/>
    <property type="match status" value="1"/>
</dbReference>
<organism evidence="6 7">
    <name type="scientific">Advenella kashmirensis</name>
    <dbReference type="NCBI Taxonomy" id="310575"/>
    <lineage>
        <taxon>Bacteria</taxon>
        <taxon>Pseudomonadati</taxon>
        <taxon>Pseudomonadota</taxon>
        <taxon>Betaproteobacteria</taxon>
        <taxon>Burkholderiales</taxon>
        <taxon>Alcaligenaceae</taxon>
    </lineage>
</organism>
<dbReference type="InterPro" id="IPR009056">
    <property type="entry name" value="Cyt_c-like_dom"/>
</dbReference>
<evidence type="ECO:0000313" key="6">
    <source>
        <dbReference type="EMBL" id="HBP27808.1"/>
    </source>
</evidence>
<keyword evidence="2 4" id="KW-0479">Metal-binding</keyword>
<dbReference type="EMBL" id="DOEK01000003">
    <property type="protein sequence ID" value="HBP27808.1"/>
    <property type="molecule type" value="Genomic_DNA"/>
</dbReference>
<evidence type="ECO:0000259" key="5">
    <source>
        <dbReference type="PROSITE" id="PS51007"/>
    </source>
</evidence>
<dbReference type="InterPro" id="IPR051459">
    <property type="entry name" value="Cytochrome_c-type_DH"/>
</dbReference>
<dbReference type="AlphaFoldDB" id="A0A356LAM8"/>
<dbReference type="GO" id="GO:0046872">
    <property type="term" value="F:metal ion binding"/>
    <property type="evidence" value="ECO:0007669"/>
    <property type="project" value="UniProtKB-KW"/>
</dbReference>
<dbReference type="Pfam" id="PF00034">
    <property type="entry name" value="Cytochrom_C"/>
    <property type="match status" value="1"/>
</dbReference>
<feature type="domain" description="Cytochrome c" evidence="5">
    <location>
        <begin position="173"/>
        <end position="267"/>
    </location>
</feature>
<accession>A0A356LAM8</accession>
<dbReference type="Proteomes" id="UP000264036">
    <property type="component" value="Unassembled WGS sequence"/>
</dbReference>
<dbReference type="PROSITE" id="PS51007">
    <property type="entry name" value="CYTC"/>
    <property type="match status" value="1"/>
</dbReference>
<dbReference type="InterPro" id="IPR036909">
    <property type="entry name" value="Cyt_c-like_dom_sf"/>
</dbReference>
<dbReference type="PANTHER" id="PTHR35008">
    <property type="entry name" value="BLL4482 PROTEIN-RELATED"/>
    <property type="match status" value="1"/>
</dbReference>
<proteinExistence type="predicted"/>
<evidence type="ECO:0000256" key="4">
    <source>
        <dbReference type="PROSITE-ProRule" id="PRU00433"/>
    </source>
</evidence>
<comment type="caution">
    <text evidence="6">The sequence shown here is derived from an EMBL/GenBank/DDBJ whole genome shotgun (WGS) entry which is preliminary data.</text>
</comment>
<evidence type="ECO:0000256" key="3">
    <source>
        <dbReference type="ARBA" id="ARBA00023004"/>
    </source>
</evidence>
<evidence type="ECO:0000313" key="7">
    <source>
        <dbReference type="Proteomes" id="UP000264036"/>
    </source>
</evidence>
<gene>
    <name evidence="6" type="ORF">DD666_00135</name>
</gene>